<dbReference type="Pfam" id="PF00135">
    <property type="entry name" value="COesterase"/>
    <property type="match status" value="1"/>
</dbReference>
<organism evidence="2 3">
    <name type="scientific">Amycolatopsis bullii</name>
    <dbReference type="NCBI Taxonomy" id="941987"/>
    <lineage>
        <taxon>Bacteria</taxon>
        <taxon>Bacillati</taxon>
        <taxon>Actinomycetota</taxon>
        <taxon>Actinomycetes</taxon>
        <taxon>Pseudonocardiales</taxon>
        <taxon>Pseudonocardiaceae</taxon>
        <taxon>Amycolatopsis</taxon>
    </lineage>
</organism>
<dbReference type="PANTHER" id="PTHR11559">
    <property type="entry name" value="CARBOXYLESTERASE"/>
    <property type="match status" value="1"/>
</dbReference>
<protein>
    <submittedName>
        <fullName evidence="2">Carboxylesterase</fullName>
    </submittedName>
</protein>
<keyword evidence="3" id="KW-1185">Reference proteome</keyword>
<dbReference type="InterPro" id="IPR019819">
    <property type="entry name" value="Carboxylesterase_B_CS"/>
</dbReference>
<accession>A0ABQ3KJ92</accession>
<dbReference type="RefSeq" id="WP_191313152.1">
    <property type="nucleotide sequence ID" value="NZ_BNAW01000020.1"/>
</dbReference>
<dbReference type="Proteomes" id="UP000649955">
    <property type="component" value="Unassembled WGS sequence"/>
</dbReference>
<gene>
    <name evidence="2" type="ORF">GCM10017567_45230</name>
</gene>
<dbReference type="SUPFAM" id="SSF53474">
    <property type="entry name" value="alpha/beta-Hydrolases"/>
    <property type="match status" value="1"/>
</dbReference>
<dbReference type="EMBL" id="BNAW01000020">
    <property type="protein sequence ID" value="GHG21468.1"/>
    <property type="molecule type" value="Genomic_DNA"/>
</dbReference>
<dbReference type="InterPro" id="IPR002018">
    <property type="entry name" value="CarbesteraseB"/>
</dbReference>
<evidence type="ECO:0000313" key="2">
    <source>
        <dbReference type="EMBL" id="GHG21468.1"/>
    </source>
</evidence>
<dbReference type="InterPro" id="IPR050309">
    <property type="entry name" value="Type-B_Carboxylest/Lipase"/>
</dbReference>
<dbReference type="PROSITE" id="PS00941">
    <property type="entry name" value="CARBOXYLESTERASE_B_2"/>
    <property type="match status" value="1"/>
</dbReference>
<evidence type="ECO:0000313" key="3">
    <source>
        <dbReference type="Proteomes" id="UP000649955"/>
    </source>
</evidence>
<feature type="domain" description="Carboxylesterase type B" evidence="1">
    <location>
        <begin position="3"/>
        <end position="428"/>
    </location>
</feature>
<name>A0ABQ3KJ92_9PSEU</name>
<sequence length="461" mass="49595">MTTVEIAAGALRGSEGDGVRTFLGVPYAEPPVGELRFRAPRPAKPWAGVRDAAEWAPRAPQPALTGRGFTGDEDCLYVNVYAPAAPGSYPVLVWIHGGGGVMGAPHQFDASAYARRGVVVVTVAYRLGVLGMLHLPGVADSNLSLRDQVAALEWVRDNVGAFGGDPGRVTLAGQSNGGRTVGTLLAVPATRGLVHRAIVQSGTGVGSVVHTPAEGTAVAEAVLAELGAGPDDLAKLPVTRILEAQQRVSAVSGTKVTYRVVVGDELLPHRPLDGVREVPLLIGTTADEEDLFSWLQSGGAKLLGVGSTMLDSDEVEKAVALYDDLLDWPPDQIRNRALTAGDWWIPAIRFAEKQPDAWMYRLDWRIAPRGRGLGAAHGLDLPLVFDDIRNKNWRFLFAGRTFPAERMQAVATEMFGAWVRFVTTGDPGWPKYTTADRVTRLFDDVSTTVSDPDRDQRLLWN</sequence>
<dbReference type="Gene3D" id="3.40.50.1820">
    <property type="entry name" value="alpha/beta hydrolase"/>
    <property type="match status" value="1"/>
</dbReference>
<evidence type="ECO:0000259" key="1">
    <source>
        <dbReference type="Pfam" id="PF00135"/>
    </source>
</evidence>
<proteinExistence type="predicted"/>
<comment type="caution">
    <text evidence="2">The sequence shown here is derived from an EMBL/GenBank/DDBJ whole genome shotgun (WGS) entry which is preliminary data.</text>
</comment>
<dbReference type="InterPro" id="IPR029058">
    <property type="entry name" value="AB_hydrolase_fold"/>
</dbReference>
<reference evidence="3" key="1">
    <citation type="journal article" date="2019" name="Int. J. Syst. Evol. Microbiol.">
        <title>The Global Catalogue of Microorganisms (GCM) 10K type strain sequencing project: providing services to taxonomists for standard genome sequencing and annotation.</title>
        <authorList>
            <consortium name="The Broad Institute Genomics Platform"/>
            <consortium name="The Broad Institute Genome Sequencing Center for Infectious Disease"/>
            <person name="Wu L."/>
            <person name="Ma J."/>
        </authorList>
    </citation>
    <scope>NUCLEOTIDE SEQUENCE [LARGE SCALE GENOMIC DNA]</scope>
    <source>
        <strain evidence="3">CGMCC 4.7680</strain>
    </source>
</reference>